<dbReference type="AlphaFoldDB" id="A0A2P8F7X2"/>
<keyword evidence="2" id="KW-1185">Reference proteome</keyword>
<accession>A0A2P8F7X2</accession>
<proteinExistence type="predicted"/>
<reference evidence="1 2" key="1">
    <citation type="submission" date="2018-03" db="EMBL/GenBank/DDBJ databases">
        <title>Genomic Encyclopedia of Archaeal and Bacterial Type Strains, Phase II (KMG-II): from individual species to whole genera.</title>
        <authorList>
            <person name="Goeker M."/>
        </authorList>
    </citation>
    <scope>NUCLEOTIDE SEQUENCE [LARGE SCALE GENOMIC DNA]</scope>
    <source>
        <strain evidence="1 2">DSM 100673</strain>
    </source>
</reference>
<dbReference type="Proteomes" id="UP000240418">
    <property type="component" value="Unassembled WGS sequence"/>
</dbReference>
<protein>
    <submittedName>
        <fullName evidence="1">Putative metal-binding protein</fullName>
    </submittedName>
</protein>
<comment type="caution">
    <text evidence="1">The sequence shown here is derived from an EMBL/GenBank/DDBJ whole genome shotgun (WGS) entry which is preliminary data.</text>
</comment>
<organism evidence="1 2">
    <name type="scientific">Shimia abyssi</name>
    <dbReference type="NCBI Taxonomy" id="1662395"/>
    <lineage>
        <taxon>Bacteria</taxon>
        <taxon>Pseudomonadati</taxon>
        <taxon>Pseudomonadota</taxon>
        <taxon>Alphaproteobacteria</taxon>
        <taxon>Rhodobacterales</taxon>
        <taxon>Roseobacteraceae</taxon>
    </lineage>
</organism>
<gene>
    <name evidence="1" type="ORF">CLV88_11426</name>
</gene>
<evidence type="ECO:0000313" key="2">
    <source>
        <dbReference type="Proteomes" id="UP000240418"/>
    </source>
</evidence>
<evidence type="ECO:0000313" key="1">
    <source>
        <dbReference type="EMBL" id="PSL17815.1"/>
    </source>
</evidence>
<dbReference type="EMBL" id="PYGJ01000014">
    <property type="protein sequence ID" value="PSL17815.1"/>
    <property type="molecule type" value="Genomic_DNA"/>
</dbReference>
<dbReference type="InterPro" id="IPR012863">
    <property type="entry name" value="DUF1636"/>
</dbReference>
<dbReference type="OrthoDB" id="8364077at2"/>
<sequence>MNHIIFVCDTCCANGEKPGGEGFAAALREAAPDDVEVRSVSCLNMCDEPLALALRASDKVAYLFAGVNPETDVADALELIRLYRTAPGGVIEDARSVGRLRFCLKGRIPAL</sequence>
<dbReference type="RefSeq" id="WP_106609682.1">
    <property type="nucleotide sequence ID" value="NZ_PYGJ01000014.1"/>
</dbReference>
<dbReference type="CDD" id="cd02980">
    <property type="entry name" value="TRX_Fd_family"/>
    <property type="match status" value="1"/>
</dbReference>
<name>A0A2P8F7X2_9RHOB</name>
<dbReference type="Pfam" id="PF07845">
    <property type="entry name" value="DUF1636"/>
    <property type="match status" value="1"/>
</dbReference>